<name>A0ABP9JL01_9MICO</name>
<dbReference type="EMBL" id="BAABIW010000026">
    <property type="protein sequence ID" value="GAA5034924.1"/>
    <property type="molecule type" value="Genomic_DNA"/>
</dbReference>
<organism evidence="11 12">
    <name type="scientific">Terrabacter aeriphilus</name>
    <dbReference type="NCBI Taxonomy" id="515662"/>
    <lineage>
        <taxon>Bacteria</taxon>
        <taxon>Bacillati</taxon>
        <taxon>Actinomycetota</taxon>
        <taxon>Actinomycetes</taxon>
        <taxon>Micrococcales</taxon>
        <taxon>Intrasporangiaceae</taxon>
        <taxon>Terrabacter</taxon>
    </lineage>
</organism>
<dbReference type="PANTHER" id="PTHR43646:SF2">
    <property type="entry name" value="GLYCOSYLTRANSFERASE 2-LIKE DOMAIN-CONTAINING PROTEIN"/>
    <property type="match status" value="1"/>
</dbReference>
<dbReference type="Pfam" id="PF00535">
    <property type="entry name" value="Glycos_transf_2"/>
    <property type="match status" value="1"/>
</dbReference>
<keyword evidence="12" id="KW-1185">Reference proteome</keyword>
<evidence type="ECO:0000313" key="11">
    <source>
        <dbReference type="EMBL" id="GAA5034924.1"/>
    </source>
</evidence>
<evidence type="ECO:0000313" key="12">
    <source>
        <dbReference type="Proteomes" id="UP001500427"/>
    </source>
</evidence>
<comment type="function">
    <text evidence="6">Catalyzes the glycosylation of 4,4'-diaponeurosporenoate, i.e. the esterification of glucose at the C1'' position with the carboxyl group of 4,4'-diaponeurosporenic acid, to form glycosyl-4,4'-diaponeurosporenoate. This is a step in the biosynthesis of staphyloxanthin, an orange pigment present in most staphylococci strains.</text>
</comment>
<accession>A0ABP9JL01</accession>
<dbReference type="Proteomes" id="UP001500427">
    <property type="component" value="Unassembled WGS sequence"/>
</dbReference>
<gene>
    <name evidence="11" type="ORF">GCM10023258_36260</name>
</gene>
<evidence type="ECO:0000259" key="10">
    <source>
        <dbReference type="Pfam" id="PF00535"/>
    </source>
</evidence>
<evidence type="ECO:0000256" key="9">
    <source>
        <dbReference type="ARBA" id="ARBA00040345"/>
    </source>
</evidence>
<comment type="similarity">
    <text evidence="8">Belongs to the glycosyltransferase 2 family. CrtQ subfamily.</text>
</comment>
<dbReference type="InterPro" id="IPR001173">
    <property type="entry name" value="Glyco_trans_2-like"/>
</dbReference>
<protein>
    <recommendedName>
        <fullName evidence="9">4,4'-diaponeurosporenoate glycosyltransferase</fullName>
    </recommendedName>
</protein>
<evidence type="ECO:0000256" key="5">
    <source>
        <dbReference type="ARBA" id="ARBA00023136"/>
    </source>
</evidence>
<sequence length="244" mass="25271">MTASRAPRPLSHVHVVVPAKDEEALLPRALHSLDVAVAELALARPDLLAVVTVVLDACTDGSARAVADHPAVRAVSLDVRCVGAARAHGVTRATGGVADEVADRHWLATTDADGIVPADWLVRQVVLADSGIDLVAGTVEPDPGDLDPVTLARWWSLHPLSDGHPHVFGANLGVRLSAYRRAGGFDAVALHEDVGLVERARSTGATFLASSAVHVRTSGRTRGRAPGGFADYLGALATGPSLTG</sequence>
<evidence type="ECO:0000256" key="7">
    <source>
        <dbReference type="ARBA" id="ARBA00037904"/>
    </source>
</evidence>
<dbReference type="PANTHER" id="PTHR43646">
    <property type="entry name" value="GLYCOSYLTRANSFERASE"/>
    <property type="match status" value="1"/>
</dbReference>
<evidence type="ECO:0000256" key="8">
    <source>
        <dbReference type="ARBA" id="ARBA00038120"/>
    </source>
</evidence>
<evidence type="ECO:0000256" key="3">
    <source>
        <dbReference type="ARBA" id="ARBA00022676"/>
    </source>
</evidence>
<dbReference type="InterPro" id="IPR029044">
    <property type="entry name" value="Nucleotide-diphossugar_trans"/>
</dbReference>
<reference evidence="12" key="1">
    <citation type="journal article" date="2019" name="Int. J. Syst. Evol. Microbiol.">
        <title>The Global Catalogue of Microorganisms (GCM) 10K type strain sequencing project: providing services to taxonomists for standard genome sequencing and annotation.</title>
        <authorList>
            <consortium name="The Broad Institute Genomics Platform"/>
            <consortium name="The Broad Institute Genome Sequencing Center for Infectious Disease"/>
            <person name="Wu L."/>
            <person name="Ma J."/>
        </authorList>
    </citation>
    <scope>NUCLEOTIDE SEQUENCE [LARGE SCALE GENOMIC DNA]</scope>
    <source>
        <strain evidence="12">JCM 17687</strain>
    </source>
</reference>
<proteinExistence type="inferred from homology"/>
<comment type="subcellular location">
    <subcellularLocation>
        <location evidence="1">Cell membrane</location>
    </subcellularLocation>
</comment>
<dbReference type="SUPFAM" id="SSF53448">
    <property type="entry name" value="Nucleotide-diphospho-sugar transferases"/>
    <property type="match status" value="1"/>
</dbReference>
<evidence type="ECO:0000256" key="1">
    <source>
        <dbReference type="ARBA" id="ARBA00004236"/>
    </source>
</evidence>
<comment type="pathway">
    <text evidence="7">Carotenoid biosynthesis; staphyloxanthin biosynthesis; staphyloxanthin from farnesyl diphosphate: step 4/5.</text>
</comment>
<comment type="caution">
    <text evidence="11">The sequence shown here is derived from an EMBL/GenBank/DDBJ whole genome shotgun (WGS) entry which is preliminary data.</text>
</comment>
<dbReference type="Gene3D" id="3.90.550.10">
    <property type="entry name" value="Spore Coat Polysaccharide Biosynthesis Protein SpsA, Chain A"/>
    <property type="match status" value="1"/>
</dbReference>
<keyword evidence="2" id="KW-1003">Cell membrane</keyword>
<evidence type="ECO:0000256" key="6">
    <source>
        <dbReference type="ARBA" id="ARBA00037281"/>
    </source>
</evidence>
<evidence type="ECO:0000256" key="4">
    <source>
        <dbReference type="ARBA" id="ARBA00022679"/>
    </source>
</evidence>
<keyword evidence="5" id="KW-0472">Membrane</keyword>
<evidence type="ECO:0000256" key="2">
    <source>
        <dbReference type="ARBA" id="ARBA00022475"/>
    </source>
</evidence>
<keyword evidence="4" id="KW-0808">Transferase</keyword>
<keyword evidence="3" id="KW-0328">Glycosyltransferase</keyword>
<feature type="domain" description="Glycosyltransferase 2-like" evidence="10">
    <location>
        <begin position="15"/>
        <end position="155"/>
    </location>
</feature>